<dbReference type="EMBL" id="CP003564">
    <property type="protein sequence ID" value="AFL54810.1"/>
    <property type="molecule type" value="Genomic_DNA"/>
</dbReference>
<protein>
    <submittedName>
        <fullName evidence="1">Uncharacterized protein</fullName>
    </submittedName>
</protein>
<name>I3XG04_SINF2</name>
<proteinExistence type="predicted"/>
<evidence type="ECO:0000313" key="1">
    <source>
        <dbReference type="EMBL" id="AFL54810.1"/>
    </source>
</evidence>
<evidence type="ECO:0000313" key="2">
    <source>
        <dbReference type="Proteomes" id="UP000006180"/>
    </source>
</evidence>
<geneLocation type="plasmid" evidence="2">
    <name>pUSDA257 fragment 1</name>
</geneLocation>
<reference evidence="1" key="1">
    <citation type="journal article" date="2012" name="J. Bacteriol.">
        <title>Complete genome sequence of the broad-host-range strain Sinorhizobium fredii USDA257.</title>
        <authorList>
            <person name="Schuldes J."/>
            <person name="Rodriguez Orbegoso M."/>
            <person name="Schmeisser C."/>
            <person name="Krishnan H.B."/>
            <person name="Daniel R."/>
            <person name="Streit W.R."/>
        </authorList>
    </citation>
    <scope>NUCLEOTIDE SEQUENCE [LARGE SCALE GENOMIC DNA]</scope>
    <source>
        <strain evidence="1">USDA 257</strain>
        <plasmid evidence="1">pUSDA257</plasmid>
    </source>
</reference>
<organism evidence="1">
    <name type="scientific">Sinorhizobium fredii (strain USDA 257)</name>
    <dbReference type="NCBI Taxonomy" id="1185652"/>
    <lineage>
        <taxon>Bacteria</taxon>
        <taxon>Pseudomonadati</taxon>
        <taxon>Pseudomonadota</taxon>
        <taxon>Alphaproteobacteria</taxon>
        <taxon>Hyphomicrobiales</taxon>
        <taxon>Rhizobiaceae</taxon>
        <taxon>Sinorhizobium/Ensifer group</taxon>
        <taxon>Sinorhizobium</taxon>
    </lineage>
</organism>
<gene>
    <name evidence="1" type="ORF">USDA257_p00920</name>
</gene>
<sequence length="37" mass="4264">MRWANSPCQDLGARPKYLTAVKDFFEPRLPNVVDGRD</sequence>
<dbReference type="HOGENOM" id="CLU_3348695_0_0_5"/>
<dbReference type="AlphaFoldDB" id="I3XG04"/>
<accession>I3XG04</accession>
<keyword evidence="1" id="KW-0614">Plasmid</keyword>